<dbReference type="InterPro" id="IPR024892">
    <property type="entry name" value="ArAT"/>
</dbReference>
<evidence type="ECO:0000256" key="1">
    <source>
        <dbReference type="ARBA" id="ARBA00001933"/>
    </source>
</evidence>
<comment type="cofactor">
    <cofactor evidence="1 6">
        <name>pyridoxal 5'-phosphate</name>
        <dbReference type="ChEBI" id="CHEBI:597326"/>
    </cofactor>
</comment>
<comment type="catalytic activity">
    <reaction evidence="6">
        <text>L-histidinol phosphate + 2-oxoglutarate = 3-(imidazol-4-yl)-2-oxopropyl phosphate + L-glutamate</text>
        <dbReference type="Rhea" id="RHEA:23744"/>
        <dbReference type="ChEBI" id="CHEBI:16810"/>
        <dbReference type="ChEBI" id="CHEBI:29985"/>
        <dbReference type="ChEBI" id="CHEBI:57766"/>
        <dbReference type="ChEBI" id="CHEBI:57980"/>
        <dbReference type="EC" id="2.6.1.9"/>
    </reaction>
</comment>
<dbReference type="CDD" id="cd00609">
    <property type="entry name" value="AAT_like"/>
    <property type="match status" value="1"/>
</dbReference>
<dbReference type="InterPro" id="IPR005861">
    <property type="entry name" value="HisP_aminotrans"/>
</dbReference>
<dbReference type="InterPro" id="IPR004839">
    <property type="entry name" value="Aminotransferase_I/II_large"/>
</dbReference>
<dbReference type="Gene3D" id="3.90.1150.10">
    <property type="entry name" value="Aspartate Aminotransferase, domain 1"/>
    <property type="match status" value="1"/>
</dbReference>
<dbReference type="Proteomes" id="UP001501074">
    <property type="component" value="Unassembled WGS sequence"/>
</dbReference>
<dbReference type="RefSeq" id="WP_231488836.1">
    <property type="nucleotide sequence ID" value="NZ_BAAAZO010000010.1"/>
</dbReference>
<dbReference type="InterPro" id="IPR015421">
    <property type="entry name" value="PyrdxlP-dep_Trfase_major"/>
</dbReference>
<evidence type="ECO:0000256" key="5">
    <source>
        <dbReference type="ARBA" id="ARBA00022898"/>
    </source>
</evidence>
<feature type="domain" description="Aminotransferase class I/classII large" evidence="7">
    <location>
        <begin position="26"/>
        <end position="350"/>
    </location>
</feature>
<dbReference type="PANTHER" id="PTHR43643">
    <property type="entry name" value="HISTIDINOL-PHOSPHATE AMINOTRANSFERASE 2"/>
    <property type="match status" value="1"/>
</dbReference>
<keyword evidence="6" id="KW-0368">Histidine biosynthesis</keyword>
<dbReference type="PANTHER" id="PTHR43643:SF3">
    <property type="entry name" value="HISTIDINOL-PHOSPHATE AMINOTRANSFERASE"/>
    <property type="match status" value="1"/>
</dbReference>
<comment type="subunit">
    <text evidence="2 6">Homodimer.</text>
</comment>
<keyword evidence="9" id="KW-1185">Reference proteome</keyword>
<dbReference type="HAMAP" id="MF_01023">
    <property type="entry name" value="HisC_aminotrans_2"/>
    <property type="match status" value="1"/>
</dbReference>
<evidence type="ECO:0000256" key="2">
    <source>
        <dbReference type="ARBA" id="ARBA00011738"/>
    </source>
</evidence>
<evidence type="ECO:0000313" key="8">
    <source>
        <dbReference type="EMBL" id="GAA3626973.1"/>
    </source>
</evidence>
<evidence type="ECO:0000256" key="4">
    <source>
        <dbReference type="ARBA" id="ARBA00022679"/>
    </source>
</evidence>
<gene>
    <name evidence="6 8" type="primary">hisC</name>
    <name evidence="8" type="ORF">GCM10022223_50300</name>
</gene>
<evidence type="ECO:0000313" key="9">
    <source>
        <dbReference type="Proteomes" id="UP001501074"/>
    </source>
</evidence>
<dbReference type="EMBL" id="BAAAZO010000010">
    <property type="protein sequence ID" value="GAA3626973.1"/>
    <property type="molecule type" value="Genomic_DNA"/>
</dbReference>
<sequence>MTRPLLRAAVSSLPAYVPGRRSAGADVAALASNESHFDPLPSVRAKVLDAAHRVHRYPDLSCLALRERIAAEFGLTSADEVVAGPGSVGVLQQLLQAVLDPGDEVVHAWRSFEAYPILIAIAGGVSVPVPLTPDEHHDLPGMLAAIGPATRAVLLCSPNNPTGVAISHRELTAFLDAVPAHVLVVLDEAYIEFVTGPDRADALAAYRRHPNLCVLRTFSKAYGLAGLRIGYAIAQTELAEGARRTAIPFGVTALAQDAAIASLDARDEISHRVAEVVTERAYLAAGLRAQGRSGPDSAANFVWLRLDDAASRHTVEALAAAGILVRAYPGDGIRITVADRATSDRVLAALPRLFRQ</sequence>
<evidence type="ECO:0000259" key="7">
    <source>
        <dbReference type="Pfam" id="PF00155"/>
    </source>
</evidence>
<dbReference type="PROSITE" id="PS00599">
    <property type="entry name" value="AA_TRANSFER_CLASS_2"/>
    <property type="match status" value="1"/>
</dbReference>
<dbReference type="InterPro" id="IPR001917">
    <property type="entry name" value="Aminotrans_II_pyridoxalP_BS"/>
</dbReference>
<accession>A0ABP7A8K7</accession>
<comment type="similarity">
    <text evidence="6">Belongs to the class-II pyridoxal-phosphate-dependent aminotransferase family. Histidinol-phosphate aminotransferase subfamily.</text>
</comment>
<comment type="caution">
    <text evidence="8">The sequence shown here is derived from an EMBL/GenBank/DDBJ whole genome shotgun (WGS) entry which is preliminary data.</text>
</comment>
<keyword evidence="5 6" id="KW-0663">Pyridoxal phosphate</keyword>
<dbReference type="SUPFAM" id="SSF53383">
    <property type="entry name" value="PLP-dependent transferases"/>
    <property type="match status" value="1"/>
</dbReference>
<proteinExistence type="inferred from homology"/>
<dbReference type="Gene3D" id="3.40.640.10">
    <property type="entry name" value="Type I PLP-dependent aspartate aminotransferase-like (Major domain)"/>
    <property type="match status" value="1"/>
</dbReference>
<dbReference type="NCBIfam" id="NF002878">
    <property type="entry name" value="PRK03321.1"/>
    <property type="match status" value="1"/>
</dbReference>
<organism evidence="8 9">
    <name type="scientific">Kineosporia mesophila</name>
    <dbReference type="NCBI Taxonomy" id="566012"/>
    <lineage>
        <taxon>Bacteria</taxon>
        <taxon>Bacillati</taxon>
        <taxon>Actinomycetota</taxon>
        <taxon>Actinomycetes</taxon>
        <taxon>Kineosporiales</taxon>
        <taxon>Kineosporiaceae</taxon>
        <taxon>Kineosporia</taxon>
    </lineage>
</organism>
<protein>
    <recommendedName>
        <fullName evidence="6">Histidinol-phosphate aminotransferase</fullName>
        <ecNumber evidence="6">2.6.1.9</ecNumber>
    </recommendedName>
    <alternativeName>
        <fullName evidence="6">Imidazole acetol-phosphate transaminase</fullName>
    </alternativeName>
</protein>
<feature type="modified residue" description="N6-(pyridoxal phosphate)lysine" evidence="6">
    <location>
        <position position="220"/>
    </location>
</feature>
<keyword evidence="6" id="KW-0028">Amino-acid biosynthesis</keyword>
<evidence type="ECO:0000256" key="6">
    <source>
        <dbReference type="HAMAP-Rule" id="MF_01023"/>
    </source>
</evidence>
<dbReference type="Pfam" id="PF00155">
    <property type="entry name" value="Aminotran_1_2"/>
    <property type="match status" value="1"/>
</dbReference>
<comment type="pathway">
    <text evidence="6">Amino-acid biosynthesis; L-histidine biosynthesis; L-histidine from 5-phospho-alpha-D-ribose 1-diphosphate: step 7/9.</text>
</comment>
<dbReference type="EC" id="2.6.1.9" evidence="6"/>
<keyword evidence="4 6" id="KW-0808">Transferase</keyword>
<dbReference type="InterPro" id="IPR015424">
    <property type="entry name" value="PyrdxlP-dep_Trfase"/>
</dbReference>
<evidence type="ECO:0000256" key="3">
    <source>
        <dbReference type="ARBA" id="ARBA00022576"/>
    </source>
</evidence>
<keyword evidence="3 6" id="KW-0032">Aminotransferase</keyword>
<dbReference type="InterPro" id="IPR015422">
    <property type="entry name" value="PyrdxlP-dep_Trfase_small"/>
</dbReference>
<dbReference type="InterPro" id="IPR050106">
    <property type="entry name" value="HistidinolP_aminotransfase"/>
</dbReference>
<reference evidence="9" key="1">
    <citation type="journal article" date="2019" name="Int. J. Syst. Evol. Microbiol.">
        <title>The Global Catalogue of Microorganisms (GCM) 10K type strain sequencing project: providing services to taxonomists for standard genome sequencing and annotation.</title>
        <authorList>
            <consortium name="The Broad Institute Genomics Platform"/>
            <consortium name="The Broad Institute Genome Sequencing Center for Infectious Disease"/>
            <person name="Wu L."/>
            <person name="Ma J."/>
        </authorList>
    </citation>
    <scope>NUCLEOTIDE SEQUENCE [LARGE SCALE GENOMIC DNA]</scope>
    <source>
        <strain evidence="9">JCM 16902</strain>
    </source>
</reference>
<name>A0ABP7A8K7_9ACTN</name>